<proteinExistence type="inferred from homology"/>
<feature type="domain" description="Aromatic amino acid beta-eliminating lyase/threonine aldolase" evidence="7">
    <location>
        <begin position="73"/>
        <end position="360"/>
    </location>
</feature>
<dbReference type="InterPro" id="IPR015424">
    <property type="entry name" value="PyrdxlP-dep_Trfase"/>
</dbReference>
<dbReference type="Gene3D" id="3.90.1150.10">
    <property type="entry name" value="Aspartate Aminotransferase, domain 1"/>
    <property type="match status" value="1"/>
</dbReference>
<dbReference type="GO" id="GO:0005829">
    <property type="term" value="C:cytosol"/>
    <property type="evidence" value="ECO:0007669"/>
    <property type="project" value="TreeGrafter"/>
</dbReference>
<evidence type="ECO:0000256" key="4">
    <source>
        <dbReference type="ARBA" id="ARBA00023239"/>
    </source>
</evidence>
<evidence type="ECO:0000259" key="7">
    <source>
        <dbReference type="Pfam" id="PF01212"/>
    </source>
</evidence>
<organism evidence="8 9">
    <name type="scientific">Cochliobolus sativus</name>
    <name type="common">Common root rot and spot blotch fungus</name>
    <name type="synonym">Bipolaris sorokiniana</name>
    <dbReference type="NCBI Taxonomy" id="45130"/>
    <lineage>
        <taxon>Eukaryota</taxon>
        <taxon>Fungi</taxon>
        <taxon>Dikarya</taxon>
        <taxon>Ascomycota</taxon>
        <taxon>Pezizomycotina</taxon>
        <taxon>Dothideomycetes</taxon>
        <taxon>Pleosporomycetidae</taxon>
        <taxon>Pleosporales</taxon>
        <taxon>Pleosporineae</taxon>
        <taxon>Pleosporaceae</taxon>
        <taxon>Bipolaris</taxon>
    </lineage>
</organism>
<protein>
    <recommendedName>
        <fullName evidence="7">Aromatic amino acid beta-eliminating lyase/threonine aldolase domain-containing protein</fullName>
    </recommendedName>
</protein>
<accession>A0A8H6DRW6</accession>
<dbReference type="SUPFAM" id="SSF53383">
    <property type="entry name" value="PLP-dependent transferases"/>
    <property type="match status" value="1"/>
</dbReference>
<dbReference type="InterPro" id="IPR015422">
    <property type="entry name" value="PyrdxlP-dep_Trfase_small"/>
</dbReference>
<gene>
    <name evidence="8" type="ORF">GGP41_009631</name>
</gene>
<comment type="caution">
    <text evidence="8">The sequence shown here is derived from an EMBL/GenBank/DDBJ whole genome shotgun (WGS) entry which is preliminary data.</text>
</comment>
<comment type="cofactor">
    <cofactor evidence="1">
        <name>pyridoxal 5'-phosphate</name>
        <dbReference type="ChEBI" id="CHEBI:597326"/>
    </cofactor>
</comment>
<dbReference type="GO" id="GO:0006567">
    <property type="term" value="P:L-threonine catabolic process"/>
    <property type="evidence" value="ECO:0007669"/>
    <property type="project" value="TreeGrafter"/>
</dbReference>
<evidence type="ECO:0000313" key="9">
    <source>
        <dbReference type="Proteomes" id="UP000624244"/>
    </source>
</evidence>
<dbReference type="InterPro" id="IPR001597">
    <property type="entry name" value="ArAA_b-elim_lyase/Thr_aldolase"/>
</dbReference>
<dbReference type="PANTHER" id="PTHR48097">
    <property type="entry name" value="L-THREONINE ALDOLASE-RELATED"/>
    <property type="match status" value="1"/>
</dbReference>
<dbReference type="Proteomes" id="UP000624244">
    <property type="component" value="Unassembled WGS sequence"/>
</dbReference>
<dbReference type="GO" id="GO:0006545">
    <property type="term" value="P:glycine biosynthetic process"/>
    <property type="evidence" value="ECO:0007669"/>
    <property type="project" value="TreeGrafter"/>
</dbReference>
<sequence length="416" mass="44995">MQVATEIPLPAPFPNGLRTAPSEEPWDFSLGPDPTSLKRQVNVDNSMTFERSGELQPPFADLAWACNKEASNDFRSDFFTKPTLPMLEAIINTSLGDGDMDEDKTTNSFQDYVAGLVGHEAALLVVSGTMGNQVALRSALGAPPHSILADHRGHIIILEGGGASSLFGAMIKQVVPSNGHHLTLADIKKHATVTTTVYDCPTRIISLENTLWGTVMPLAEIRAISHWARAQNPPIHMHLDGARLWEAVAAGACTLRDMGECFDSIQMCFTKGLGAPIGSIVTGTLPFIQRAKWSRKLLGGSTRSSGVIAAPARVAIDQVFLGGKLKAAQDKAARASRLWEQLGGKLALPTETNIIWVDLEASGLVPEVFYGMAAKFDVKIGAPIFGRIVFHYQISEAAFVRLCEFFRTVFRDSGKL</sequence>
<reference evidence="8" key="1">
    <citation type="submission" date="2019-11" db="EMBL/GenBank/DDBJ databases">
        <title>Bipolaris sorokiniana Genome sequencing.</title>
        <authorList>
            <person name="Wang H."/>
        </authorList>
    </citation>
    <scope>NUCLEOTIDE SEQUENCE</scope>
</reference>
<evidence type="ECO:0000256" key="1">
    <source>
        <dbReference type="ARBA" id="ARBA00001933"/>
    </source>
</evidence>
<keyword evidence="4" id="KW-0456">Lyase</keyword>
<evidence type="ECO:0000256" key="2">
    <source>
        <dbReference type="ARBA" id="ARBA00006966"/>
    </source>
</evidence>
<dbReference type="GO" id="GO:0008732">
    <property type="term" value="F:L-allo-threonine aldolase activity"/>
    <property type="evidence" value="ECO:0007669"/>
    <property type="project" value="TreeGrafter"/>
</dbReference>
<dbReference type="EMBL" id="WNKQ01000018">
    <property type="protein sequence ID" value="KAF5845762.1"/>
    <property type="molecule type" value="Genomic_DNA"/>
</dbReference>
<name>A0A8H6DRW6_COCSA</name>
<dbReference type="InterPro" id="IPR015421">
    <property type="entry name" value="PyrdxlP-dep_Trfase_major"/>
</dbReference>
<dbReference type="FunFam" id="3.40.640.10:FF:000030">
    <property type="entry name" value="Low-specificity L-threonine aldolase"/>
    <property type="match status" value="1"/>
</dbReference>
<evidence type="ECO:0000313" key="8">
    <source>
        <dbReference type="EMBL" id="KAF5845762.1"/>
    </source>
</evidence>
<dbReference type="InterPro" id="IPR023603">
    <property type="entry name" value="Low_specificity_L-TA-like"/>
</dbReference>
<dbReference type="PIRSF" id="PIRSF017617">
    <property type="entry name" value="Thr_aldolase"/>
    <property type="match status" value="1"/>
</dbReference>
<dbReference type="Gene3D" id="3.40.640.10">
    <property type="entry name" value="Type I PLP-dependent aspartate aminotransferase-like (Major domain)"/>
    <property type="match status" value="1"/>
</dbReference>
<evidence type="ECO:0000256" key="6">
    <source>
        <dbReference type="SAM" id="MobiDB-lite"/>
    </source>
</evidence>
<evidence type="ECO:0000256" key="3">
    <source>
        <dbReference type="ARBA" id="ARBA00022898"/>
    </source>
</evidence>
<feature type="modified residue" description="N6-(pyridoxal phosphate)lysine" evidence="5">
    <location>
        <position position="271"/>
    </location>
</feature>
<feature type="region of interest" description="Disordered" evidence="6">
    <location>
        <begin position="1"/>
        <end position="34"/>
    </location>
</feature>
<comment type="similarity">
    <text evidence="2">Belongs to the threonine aldolase family.</text>
</comment>
<dbReference type="Pfam" id="PF01212">
    <property type="entry name" value="Beta_elim_lyase"/>
    <property type="match status" value="1"/>
</dbReference>
<evidence type="ECO:0000256" key="5">
    <source>
        <dbReference type="PIRSR" id="PIRSR017617-1"/>
    </source>
</evidence>
<dbReference type="PANTHER" id="PTHR48097:SF9">
    <property type="entry name" value="L-THREONINE ALDOLASE"/>
    <property type="match status" value="1"/>
</dbReference>
<dbReference type="AlphaFoldDB" id="A0A8H6DRW6"/>
<keyword evidence="3" id="KW-0663">Pyridoxal phosphate</keyword>